<gene>
    <name evidence="3" type="ORF">ACFPJ4_14085</name>
</gene>
<sequence length="530" mass="52497">MPEFDEVPPPAEPPETAMETDGRESGPDDVRMPRHPGRVRRAAIVGLRVVAGTVGIVAAVAVVGAVGLVPLPSHHHTSPAVTVTPEPADQVRVCPGALLRLGDVSGQNASVPSSLGAPSVRADGIGSTLRRAPFAESDARTGGGSSAPQELTIAPATGATLSGAQSQLVSTPDFTGLAAASCAEPSGSIWLVGGSTAVGRTTLLTVANPSAVDATVAVTILDPTGSVSAPGMSGIVVKAGAQRVIPLAGFAPDVVSPVVHVVSRGGRVVAALQQSIVRGLDPGGVDLVGGGADPATRVVIPGIRVLNAVGVNKALALPDWDDVTSVVRLAVPGDRAAKVQVSLVPEDSTFNGLSFQTDVAAGQVNELGLDSAADTDSGKVSIPDGTYSVVITSDQPVVAGVRVSTAVDAPGDVGVASDSSAPSSDFAWYASAPELTDDTAVSVAAGPSPILSAVNPGKTAITLHLVQGVTDVTLAVPAGGSASISVAPGSYLLRGGRGLVAAISYAGSAELASYPITSARPVSGPIVIHP</sequence>
<feature type="compositionally biased region" description="Basic and acidic residues" evidence="1">
    <location>
        <begin position="20"/>
        <end position="32"/>
    </location>
</feature>
<keyword evidence="2" id="KW-0812">Transmembrane</keyword>
<evidence type="ECO:0000313" key="4">
    <source>
        <dbReference type="Proteomes" id="UP001596039"/>
    </source>
</evidence>
<dbReference type="Proteomes" id="UP001596039">
    <property type="component" value="Unassembled WGS sequence"/>
</dbReference>
<dbReference type="InterPro" id="IPR043777">
    <property type="entry name" value="DUF5719"/>
</dbReference>
<keyword evidence="2" id="KW-0472">Membrane</keyword>
<comment type="caution">
    <text evidence="3">The sequence shown here is derived from an EMBL/GenBank/DDBJ whole genome shotgun (WGS) entry which is preliminary data.</text>
</comment>
<evidence type="ECO:0000256" key="2">
    <source>
        <dbReference type="SAM" id="Phobius"/>
    </source>
</evidence>
<feature type="region of interest" description="Disordered" evidence="1">
    <location>
        <begin position="1"/>
        <end position="35"/>
    </location>
</feature>
<evidence type="ECO:0000313" key="3">
    <source>
        <dbReference type="EMBL" id="MFC5503373.1"/>
    </source>
</evidence>
<feature type="transmembrane region" description="Helical" evidence="2">
    <location>
        <begin position="42"/>
        <end position="69"/>
    </location>
</feature>
<dbReference type="RefSeq" id="WP_386741084.1">
    <property type="nucleotide sequence ID" value="NZ_JBHSMG010000004.1"/>
</dbReference>
<accession>A0ABW0NTN8</accession>
<name>A0ABW0NTN8_9MICO</name>
<dbReference type="Pfam" id="PF18986">
    <property type="entry name" value="DUF5719"/>
    <property type="match status" value="1"/>
</dbReference>
<keyword evidence="4" id="KW-1185">Reference proteome</keyword>
<protein>
    <submittedName>
        <fullName evidence="3">DUF5719 family protein</fullName>
    </submittedName>
</protein>
<proteinExistence type="predicted"/>
<dbReference type="InterPro" id="IPR036698">
    <property type="entry name" value="TM1070-like_sf"/>
</dbReference>
<dbReference type="Gene3D" id="2.60.290.11">
    <property type="entry name" value="TM1070-like"/>
    <property type="match status" value="1"/>
</dbReference>
<evidence type="ECO:0000256" key="1">
    <source>
        <dbReference type="SAM" id="MobiDB-lite"/>
    </source>
</evidence>
<reference evidence="4" key="1">
    <citation type="journal article" date="2019" name="Int. J. Syst. Evol. Microbiol.">
        <title>The Global Catalogue of Microorganisms (GCM) 10K type strain sequencing project: providing services to taxonomists for standard genome sequencing and annotation.</title>
        <authorList>
            <consortium name="The Broad Institute Genomics Platform"/>
            <consortium name="The Broad Institute Genome Sequencing Center for Infectious Disease"/>
            <person name="Wu L."/>
            <person name="Ma J."/>
        </authorList>
    </citation>
    <scope>NUCLEOTIDE SEQUENCE [LARGE SCALE GENOMIC DNA]</scope>
    <source>
        <strain evidence="4">CGMCC 4.6997</strain>
    </source>
</reference>
<organism evidence="3 4">
    <name type="scientific">Lysinimonas soli</name>
    <dbReference type="NCBI Taxonomy" id="1074233"/>
    <lineage>
        <taxon>Bacteria</taxon>
        <taxon>Bacillati</taxon>
        <taxon>Actinomycetota</taxon>
        <taxon>Actinomycetes</taxon>
        <taxon>Micrococcales</taxon>
        <taxon>Microbacteriaceae</taxon>
        <taxon>Lysinimonas</taxon>
    </lineage>
</organism>
<keyword evidence="2" id="KW-1133">Transmembrane helix</keyword>
<dbReference type="EMBL" id="JBHSMG010000004">
    <property type="protein sequence ID" value="MFC5503373.1"/>
    <property type="molecule type" value="Genomic_DNA"/>
</dbReference>